<dbReference type="InterPro" id="IPR044880">
    <property type="entry name" value="NCX_ion-bd_dom_sf"/>
</dbReference>
<dbReference type="GO" id="GO:0012505">
    <property type="term" value="C:endomembrane system"/>
    <property type="evidence" value="ECO:0007669"/>
    <property type="project" value="UniProtKB-SubCell"/>
</dbReference>
<evidence type="ECO:0000256" key="2">
    <source>
        <dbReference type="ARBA" id="ARBA00008170"/>
    </source>
</evidence>
<evidence type="ECO:0000259" key="9">
    <source>
        <dbReference type="Pfam" id="PF01699"/>
    </source>
</evidence>
<dbReference type="InterPro" id="IPR004837">
    <property type="entry name" value="NaCa_Exmemb"/>
</dbReference>
<comment type="similarity">
    <text evidence="2">Belongs to the Ca(2+):cation antiporter (CaCA) (TC 2.A.19) family.</text>
</comment>
<proteinExistence type="inferred from homology"/>
<feature type="transmembrane region" description="Helical" evidence="8">
    <location>
        <begin position="457"/>
        <end position="474"/>
    </location>
</feature>
<dbReference type="Proteomes" id="UP000623467">
    <property type="component" value="Unassembled WGS sequence"/>
</dbReference>
<feature type="transmembrane region" description="Helical" evidence="8">
    <location>
        <begin position="105"/>
        <end position="123"/>
    </location>
</feature>
<feature type="transmembrane region" description="Helical" evidence="8">
    <location>
        <begin position="400"/>
        <end position="419"/>
    </location>
</feature>
<evidence type="ECO:0000256" key="7">
    <source>
        <dbReference type="ARBA" id="ARBA00023136"/>
    </source>
</evidence>
<dbReference type="PANTHER" id="PTHR31503:SF20">
    <property type="entry name" value="CA(2+)_H(+) EXCHANGER, PUTATIVE (EUROFUNG)-RELATED"/>
    <property type="match status" value="1"/>
</dbReference>
<keyword evidence="5 8" id="KW-1133">Transmembrane helix</keyword>
<sequence>MASSTVVIHRIGRIADEEQALNDSRSSSRSPDPMANLEKLELEAAERAKMSFSDRWWRKGKRRVGFKQSLIAIVFSSWLNLFLIFLPIAWVAHFYNQSDHPPEKTFKYAGTFMLCFLSIIPLEKLFDYGGEQMTFYLGEDLGELLVVTLNNTVEATLAIILLKKCELKLLQSTIIGVFLLHLLLIPGVAFVTGGAKVLEQDLHPHSTQLNHTLITIGVMTLLLPAAFFAALDNGLTFATSPDTGELYVNDTTRGIFLQMSRGLAVVLLSVYVCSRIFLHDPPGENFALSEHKLAPEAAKARAKELEEGEPEVNQWVCIGMLIVTIGIMAATAEWLVDSIDFVNEDGGIQQEFFGIIVLPLVSFSGDGFLAVVFFIRSGIQHMRGMPSPPATMASARPIDLSIQFIMFWMPFVVLLGWWISHPMSLLFDVFEVALVISGCFIVNYVTADSKTNWAEGYAMLAFYVMIAICTWFYAGQNEILALLQCEGVQQALTNLSSLGSE</sequence>
<feature type="transmembrane region" description="Helical" evidence="8">
    <location>
        <begin position="70"/>
        <end position="93"/>
    </location>
</feature>
<feature type="transmembrane region" description="Helical" evidence="8">
    <location>
        <begin position="352"/>
        <end position="379"/>
    </location>
</feature>
<feature type="transmembrane region" description="Helical" evidence="8">
    <location>
        <begin position="174"/>
        <end position="198"/>
    </location>
</feature>
<dbReference type="GO" id="GO:0006874">
    <property type="term" value="P:intracellular calcium ion homeostasis"/>
    <property type="evidence" value="ECO:0007669"/>
    <property type="project" value="TreeGrafter"/>
</dbReference>
<evidence type="ECO:0000256" key="5">
    <source>
        <dbReference type="ARBA" id="ARBA00022989"/>
    </source>
</evidence>
<feature type="transmembrane region" description="Helical" evidence="8">
    <location>
        <begin position="425"/>
        <end position="445"/>
    </location>
</feature>
<keyword evidence="7 8" id="KW-0472">Membrane</keyword>
<organism evidence="10 11">
    <name type="scientific">Mycena sanguinolenta</name>
    <dbReference type="NCBI Taxonomy" id="230812"/>
    <lineage>
        <taxon>Eukaryota</taxon>
        <taxon>Fungi</taxon>
        <taxon>Dikarya</taxon>
        <taxon>Basidiomycota</taxon>
        <taxon>Agaricomycotina</taxon>
        <taxon>Agaricomycetes</taxon>
        <taxon>Agaricomycetidae</taxon>
        <taxon>Agaricales</taxon>
        <taxon>Marasmiineae</taxon>
        <taxon>Mycenaceae</taxon>
        <taxon>Mycena</taxon>
    </lineage>
</organism>
<dbReference type="GO" id="GO:0000329">
    <property type="term" value="C:fungal-type vacuole membrane"/>
    <property type="evidence" value="ECO:0007669"/>
    <property type="project" value="TreeGrafter"/>
</dbReference>
<dbReference type="AlphaFoldDB" id="A0A8H7D0K8"/>
<dbReference type="Gene3D" id="1.20.1420.30">
    <property type="entry name" value="NCX, central ion-binding region"/>
    <property type="match status" value="1"/>
</dbReference>
<protein>
    <submittedName>
        <fullName evidence="10">Vacuolar calcium ion transporter</fullName>
    </submittedName>
</protein>
<dbReference type="Pfam" id="PF01699">
    <property type="entry name" value="Na_Ca_ex"/>
    <property type="match status" value="2"/>
</dbReference>
<dbReference type="PANTHER" id="PTHR31503">
    <property type="entry name" value="VACUOLAR CALCIUM ION TRANSPORTER"/>
    <property type="match status" value="1"/>
</dbReference>
<keyword evidence="4 8" id="KW-0812">Transmembrane</keyword>
<feature type="domain" description="Sodium/calcium exchanger membrane region" evidence="9">
    <location>
        <begin position="109"/>
        <end position="275"/>
    </location>
</feature>
<evidence type="ECO:0000256" key="1">
    <source>
        <dbReference type="ARBA" id="ARBA00004127"/>
    </source>
</evidence>
<evidence type="ECO:0000256" key="8">
    <source>
        <dbReference type="SAM" id="Phobius"/>
    </source>
</evidence>
<reference evidence="10" key="1">
    <citation type="submission" date="2020-05" db="EMBL/GenBank/DDBJ databases">
        <title>Mycena genomes resolve the evolution of fungal bioluminescence.</title>
        <authorList>
            <person name="Tsai I.J."/>
        </authorList>
    </citation>
    <scope>NUCLEOTIDE SEQUENCE</scope>
    <source>
        <strain evidence="10">160909Yilan</strain>
    </source>
</reference>
<evidence type="ECO:0000313" key="11">
    <source>
        <dbReference type="Proteomes" id="UP000623467"/>
    </source>
</evidence>
<dbReference type="GO" id="GO:0015369">
    <property type="term" value="F:calcium:proton antiporter activity"/>
    <property type="evidence" value="ECO:0007669"/>
    <property type="project" value="UniProtKB-ARBA"/>
</dbReference>
<accession>A0A8H7D0K8</accession>
<dbReference type="EMBL" id="JACAZH010000011">
    <property type="protein sequence ID" value="KAF7355032.1"/>
    <property type="molecule type" value="Genomic_DNA"/>
</dbReference>
<feature type="transmembrane region" description="Helical" evidence="8">
    <location>
        <begin position="312"/>
        <end position="332"/>
    </location>
</feature>
<name>A0A8H7D0K8_9AGAR</name>
<evidence type="ECO:0000256" key="4">
    <source>
        <dbReference type="ARBA" id="ARBA00022692"/>
    </source>
</evidence>
<comment type="caution">
    <text evidence="10">The sequence shown here is derived from an EMBL/GenBank/DDBJ whole genome shotgun (WGS) entry which is preliminary data.</text>
</comment>
<gene>
    <name evidence="10" type="ORF">MSAN_01418700</name>
</gene>
<feature type="transmembrane region" description="Helical" evidence="8">
    <location>
        <begin position="210"/>
        <end position="231"/>
    </location>
</feature>
<dbReference type="OrthoDB" id="1699231at2759"/>
<evidence type="ECO:0000256" key="6">
    <source>
        <dbReference type="ARBA" id="ARBA00023065"/>
    </source>
</evidence>
<feature type="domain" description="Sodium/calcium exchanger membrane region" evidence="9">
    <location>
        <begin position="318"/>
        <end position="469"/>
    </location>
</feature>
<evidence type="ECO:0000313" key="10">
    <source>
        <dbReference type="EMBL" id="KAF7355032.1"/>
    </source>
</evidence>
<evidence type="ECO:0000256" key="3">
    <source>
        <dbReference type="ARBA" id="ARBA00022448"/>
    </source>
</evidence>
<keyword evidence="11" id="KW-1185">Reference proteome</keyword>
<comment type="subcellular location">
    <subcellularLocation>
        <location evidence="1">Endomembrane system</location>
        <topology evidence="1">Multi-pass membrane protein</topology>
    </subcellularLocation>
</comment>
<dbReference type="InterPro" id="IPR004713">
    <property type="entry name" value="CaH_exchang"/>
</dbReference>
<keyword evidence="3" id="KW-0813">Transport</keyword>
<keyword evidence="6" id="KW-0406">Ion transport</keyword>